<dbReference type="Proteomes" id="UP000663946">
    <property type="component" value="Chromosome 2"/>
</dbReference>
<protein>
    <submittedName>
        <fullName evidence="2">Uncharacterized protein</fullName>
    </submittedName>
</protein>
<dbReference type="EMBL" id="CP049217">
    <property type="protein sequence ID" value="QTG16018.1"/>
    <property type="molecule type" value="Genomic_DNA"/>
</dbReference>
<feature type="compositionally biased region" description="Basic and acidic residues" evidence="1">
    <location>
        <begin position="27"/>
        <end position="42"/>
    </location>
</feature>
<evidence type="ECO:0000313" key="4">
    <source>
        <dbReference type="EMBL" id="QTG16018.1"/>
    </source>
</evidence>
<evidence type="ECO:0000313" key="3">
    <source>
        <dbReference type="EMBL" id="OCJ37473.1"/>
    </source>
</evidence>
<dbReference type="Proteomes" id="UP000702952">
    <property type="component" value="Unassembled WGS sequence"/>
</dbReference>
<name>A0A1B9TUF1_AGRTU</name>
<proteinExistence type="predicted"/>
<dbReference type="RefSeq" id="WP_013761494.1">
    <property type="nucleotide sequence ID" value="NC_015508.1"/>
</dbReference>
<reference evidence="3 5" key="1">
    <citation type="journal article" date="2016" name="PeerJ">
        <title>Gall-ID: tools for genotyping gall-causing phytopathogenic bacteria.</title>
        <authorList>
            <person name="Davis E.W.II."/>
            <person name="Weisberg A.J."/>
            <person name="Tabima J.F."/>
            <person name="Grunwald N.J."/>
            <person name="Chang J.H."/>
        </authorList>
    </citation>
    <scope>NUCLEOTIDE SEQUENCE [LARGE SCALE GENOMIC DNA]</scope>
    <source>
        <strain evidence="3 5">N2/73</strain>
    </source>
</reference>
<accession>A0A1B9TUF1</accession>
<evidence type="ECO:0000256" key="1">
    <source>
        <dbReference type="SAM" id="MobiDB-lite"/>
    </source>
</evidence>
<dbReference type="GeneID" id="92772617"/>
<dbReference type="OrthoDB" id="8295015at2"/>
<organism evidence="2 6">
    <name type="scientific">Agrobacterium tumefaciens</name>
    <dbReference type="NCBI Taxonomy" id="358"/>
    <lineage>
        <taxon>Bacteria</taxon>
        <taxon>Pseudomonadati</taxon>
        <taxon>Pseudomonadota</taxon>
        <taxon>Alphaproteobacteria</taxon>
        <taxon>Hyphomicrobiales</taxon>
        <taxon>Rhizobiaceae</taxon>
        <taxon>Rhizobium/Agrobacterium group</taxon>
        <taxon>Agrobacterium</taxon>
        <taxon>Agrobacterium tumefaciens complex</taxon>
    </lineage>
</organism>
<reference evidence="4" key="3">
    <citation type="submission" date="2020-02" db="EMBL/GenBank/DDBJ databases">
        <title>Unexpected conservation and global transmission of agrobacterial virulence plasmids.</title>
        <authorList>
            <person name="Weisberg A.J."/>
            <person name="Davis E.W. II"/>
            <person name="Tabima J.R."/>
            <person name="Belcher M.S."/>
            <person name="Miller M."/>
            <person name="Kuo C.-H."/>
            <person name="Loper J.E."/>
            <person name="Grunwald N.J."/>
            <person name="Putnam M.L."/>
            <person name="Chang J.H."/>
        </authorList>
    </citation>
    <scope>NUCLEOTIDE SEQUENCE</scope>
    <source>
        <strain evidence="4">Q15/94</strain>
    </source>
</reference>
<reference evidence="2" key="2">
    <citation type="journal article" date="2020" name="Science">
        <title>Unexpected conservation and global transmission of agrobacterial virulence plasmids.</title>
        <authorList>
            <person name="Weisberg A.J."/>
            <person name="Davis E.W. 2nd"/>
            <person name="Tabima J."/>
            <person name="Belcher M.S."/>
            <person name="Miller M."/>
            <person name="Kuo C.H."/>
            <person name="Loper J.E."/>
            <person name="Grunwald N.J."/>
            <person name="Putnam M.L."/>
            <person name="Chang J.H."/>
        </authorList>
    </citation>
    <scope>NUCLEOTIDE SEQUENCE</scope>
    <source>
        <strain evidence="2">17-1853-1a</strain>
    </source>
</reference>
<sequence length="64" mass="7599">MAMVAGFNMLSFDLFGIGRRTPAINERVEKDLQDRTPRRPDDQSNDDDRDQEYELFFWSLYPVI</sequence>
<evidence type="ECO:0000313" key="6">
    <source>
        <dbReference type="Proteomes" id="UP000702952"/>
    </source>
</evidence>
<evidence type="ECO:0000313" key="2">
    <source>
        <dbReference type="EMBL" id="NTC28522.1"/>
    </source>
</evidence>
<gene>
    <name evidence="3" type="ORF">A6U91_04415</name>
    <name evidence="2" type="ORF">G6M46_10160</name>
    <name evidence="4" type="ORF">G6M86_22510</name>
</gene>
<dbReference type="AlphaFoldDB" id="A0A1B9TUF1"/>
<dbReference type="Proteomes" id="UP000093451">
    <property type="component" value="Unassembled WGS sequence"/>
</dbReference>
<dbReference type="EMBL" id="LXKT01000013">
    <property type="protein sequence ID" value="OCJ37473.1"/>
    <property type="molecule type" value="Genomic_DNA"/>
</dbReference>
<dbReference type="EMBL" id="JAAMAY010000014">
    <property type="protein sequence ID" value="NTC28522.1"/>
    <property type="molecule type" value="Genomic_DNA"/>
</dbReference>
<feature type="region of interest" description="Disordered" evidence="1">
    <location>
        <begin position="27"/>
        <end position="50"/>
    </location>
</feature>
<evidence type="ECO:0000313" key="5">
    <source>
        <dbReference type="Proteomes" id="UP000093451"/>
    </source>
</evidence>